<evidence type="ECO:0000256" key="8">
    <source>
        <dbReference type="ARBA" id="ARBA00048628"/>
    </source>
</evidence>
<name>A0A0F3H0T7_9BACT</name>
<comment type="cofactor">
    <cofactor evidence="1 9">
        <name>FAD</name>
        <dbReference type="ChEBI" id="CHEBI:57692"/>
    </cofactor>
</comment>
<evidence type="ECO:0000313" key="10">
    <source>
        <dbReference type="EMBL" id="KJU86553.1"/>
    </source>
</evidence>
<evidence type="ECO:0000256" key="2">
    <source>
        <dbReference type="ARBA" id="ARBA00004777"/>
    </source>
</evidence>
<dbReference type="GO" id="GO:0035999">
    <property type="term" value="P:tetrahydrofolate interconversion"/>
    <property type="evidence" value="ECO:0007669"/>
    <property type="project" value="UniProtKB-UniPathway"/>
</dbReference>
<dbReference type="InterPro" id="IPR003171">
    <property type="entry name" value="Mehydrof_redctse-like"/>
</dbReference>
<dbReference type="PATRIC" id="fig|29290.4.peg.1652"/>
<keyword evidence="11" id="KW-1185">Reference proteome</keyword>
<dbReference type="GO" id="GO:0071949">
    <property type="term" value="F:FAD binding"/>
    <property type="evidence" value="ECO:0007669"/>
    <property type="project" value="TreeGrafter"/>
</dbReference>
<comment type="pathway">
    <text evidence="2 9">One-carbon metabolism; tetrahydrofolate interconversion.</text>
</comment>
<comment type="pathway">
    <text evidence="7">Amino-acid biosynthesis; L-methionine biosynthesis via de novo pathway.</text>
</comment>
<keyword evidence="5 9" id="KW-0274">FAD</keyword>
<organism evidence="10 11">
    <name type="scientific">Candidatus Magnetobacterium bavaricum</name>
    <dbReference type="NCBI Taxonomy" id="29290"/>
    <lineage>
        <taxon>Bacteria</taxon>
        <taxon>Pseudomonadati</taxon>
        <taxon>Nitrospirota</taxon>
        <taxon>Thermodesulfovibrionia</taxon>
        <taxon>Thermodesulfovibrionales</taxon>
        <taxon>Candidatus Magnetobacteriaceae</taxon>
        <taxon>Candidatus Magnetobacterium</taxon>
    </lineage>
</organism>
<dbReference type="GO" id="GO:0005829">
    <property type="term" value="C:cytosol"/>
    <property type="evidence" value="ECO:0007669"/>
    <property type="project" value="TreeGrafter"/>
</dbReference>
<dbReference type="SUPFAM" id="SSF51730">
    <property type="entry name" value="FAD-linked oxidoreductase"/>
    <property type="match status" value="1"/>
</dbReference>
<evidence type="ECO:0000313" key="11">
    <source>
        <dbReference type="Proteomes" id="UP000033423"/>
    </source>
</evidence>
<gene>
    <name evidence="10" type="ORF">MBAV_001243</name>
</gene>
<evidence type="ECO:0000256" key="5">
    <source>
        <dbReference type="ARBA" id="ARBA00022827"/>
    </source>
</evidence>
<dbReference type="EMBL" id="LACI01000549">
    <property type="protein sequence ID" value="KJU86553.1"/>
    <property type="molecule type" value="Genomic_DNA"/>
</dbReference>
<protein>
    <recommendedName>
        <fullName evidence="9">Methylenetetrahydrofolate reductase</fullName>
    </recommendedName>
</protein>
<dbReference type="GO" id="GO:0009086">
    <property type="term" value="P:methionine biosynthetic process"/>
    <property type="evidence" value="ECO:0007669"/>
    <property type="project" value="TreeGrafter"/>
</dbReference>
<comment type="catalytic activity">
    <reaction evidence="8">
        <text>(6S)-5-methyl-5,6,7,8-tetrahydrofolate + NAD(+) = (6R)-5,10-methylene-5,6,7,8-tetrahydrofolate + NADH + H(+)</text>
        <dbReference type="Rhea" id="RHEA:19821"/>
        <dbReference type="ChEBI" id="CHEBI:15378"/>
        <dbReference type="ChEBI" id="CHEBI:15636"/>
        <dbReference type="ChEBI" id="CHEBI:18608"/>
        <dbReference type="ChEBI" id="CHEBI:57540"/>
        <dbReference type="ChEBI" id="CHEBI:57945"/>
        <dbReference type="EC" id="1.5.1.54"/>
    </reaction>
    <physiologicalReaction direction="right-to-left" evidence="8">
        <dbReference type="Rhea" id="RHEA:19823"/>
    </physiologicalReaction>
</comment>
<dbReference type="InterPro" id="IPR029041">
    <property type="entry name" value="FAD-linked_oxidoreductase-like"/>
</dbReference>
<evidence type="ECO:0000256" key="4">
    <source>
        <dbReference type="ARBA" id="ARBA00022630"/>
    </source>
</evidence>
<dbReference type="PANTHER" id="PTHR45754:SF3">
    <property type="entry name" value="METHYLENETETRAHYDROFOLATE REDUCTASE (NADPH)"/>
    <property type="match status" value="1"/>
</dbReference>
<evidence type="ECO:0000256" key="1">
    <source>
        <dbReference type="ARBA" id="ARBA00001974"/>
    </source>
</evidence>
<dbReference type="GO" id="GO:0106312">
    <property type="term" value="F:methylenetetrahydrofolate reductase (NADH) activity"/>
    <property type="evidence" value="ECO:0007669"/>
    <property type="project" value="UniProtKB-EC"/>
</dbReference>
<evidence type="ECO:0000256" key="7">
    <source>
        <dbReference type="ARBA" id="ARBA00034478"/>
    </source>
</evidence>
<dbReference type="Gene3D" id="3.20.20.220">
    <property type="match status" value="1"/>
</dbReference>
<dbReference type="Pfam" id="PF02219">
    <property type="entry name" value="MTHFR"/>
    <property type="match status" value="1"/>
</dbReference>
<dbReference type="Proteomes" id="UP000033423">
    <property type="component" value="Unassembled WGS sequence"/>
</dbReference>
<sequence>MHKKVVGGFVKREGEQIMSFKETLQSGKFVVTAEVGPPKGTDIATMLHDMHLLKGKLDAVNVTDNQSAVMRINSMAVCKLAIENGLEPILQMTCRDRNRIALQSDLLGASVLGIHNVLIMTGDHVSAGDQKGAKPVYDIESVQLLQVVDGLNNGKDMYGNALKGATSFFQGAVVTPESNPIEPQLMKFRKKVKAGAHFFQSQAIYDIDKFKEFMAFARQFPVKVLAGLVVLKSVGMANFLNNNVPGIKVPQVLIDELKAAGKEKALDTGLNITARHIRQLKEENICDGVHIMAIGMEDKVPTILQRAGLL</sequence>
<comment type="similarity">
    <text evidence="3 9">Belongs to the methylenetetrahydrofolate reductase family.</text>
</comment>
<proteinExistence type="inferred from homology"/>
<evidence type="ECO:0000256" key="3">
    <source>
        <dbReference type="ARBA" id="ARBA00006743"/>
    </source>
</evidence>
<reference evidence="10 11" key="1">
    <citation type="submission" date="2015-02" db="EMBL/GenBank/DDBJ databases">
        <title>Single-cell genomics of uncultivated deep-branching MTB reveals a conserved set of magnetosome genes.</title>
        <authorList>
            <person name="Kolinko S."/>
            <person name="Richter M."/>
            <person name="Glockner F.O."/>
            <person name="Brachmann A."/>
            <person name="Schuler D."/>
        </authorList>
    </citation>
    <scope>NUCLEOTIDE SEQUENCE [LARGE SCALE GENOMIC DNA]</scope>
    <source>
        <strain evidence="10">TM-1</strain>
    </source>
</reference>
<evidence type="ECO:0000256" key="6">
    <source>
        <dbReference type="ARBA" id="ARBA00023002"/>
    </source>
</evidence>
<dbReference type="UniPathway" id="UPA00193"/>
<accession>A0A0F3H0T7</accession>
<comment type="caution">
    <text evidence="10">The sequence shown here is derived from an EMBL/GenBank/DDBJ whole genome shotgun (WGS) entry which is preliminary data.</text>
</comment>
<dbReference type="CDD" id="cd00537">
    <property type="entry name" value="MTHFR"/>
    <property type="match status" value="1"/>
</dbReference>
<keyword evidence="6 9" id="KW-0560">Oxidoreductase</keyword>
<dbReference type="PANTHER" id="PTHR45754">
    <property type="entry name" value="METHYLENETETRAHYDROFOLATE REDUCTASE"/>
    <property type="match status" value="1"/>
</dbReference>
<evidence type="ECO:0000256" key="9">
    <source>
        <dbReference type="RuleBase" id="RU003862"/>
    </source>
</evidence>
<keyword evidence="4 9" id="KW-0285">Flavoprotein</keyword>
<dbReference type="AlphaFoldDB" id="A0A0F3H0T7"/>